<keyword evidence="1" id="KW-0812">Transmembrane</keyword>
<gene>
    <name evidence="2" type="ORF">SAMN04488109_2046</name>
</gene>
<dbReference type="RefSeq" id="WP_073133344.1">
    <property type="nucleotide sequence ID" value="NZ_FQWQ01000001.1"/>
</dbReference>
<reference evidence="2 3" key="1">
    <citation type="submission" date="2016-11" db="EMBL/GenBank/DDBJ databases">
        <authorList>
            <person name="Jaros S."/>
            <person name="Januszkiewicz K."/>
            <person name="Wedrychowicz H."/>
        </authorList>
    </citation>
    <scope>NUCLEOTIDE SEQUENCE [LARGE SCALE GENOMIC DNA]</scope>
    <source>
        <strain evidence="2 3">DSM 24574</strain>
    </source>
</reference>
<evidence type="ECO:0000256" key="1">
    <source>
        <dbReference type="SAM" id="Phobius"/>
    </source>
</evidence>
<feature type="transmembrane region" description="Helical" evidence="1">
    <location>
        <begin position="9"/>
        <end position="29"/>
    </location>
</feature>
<feature type="transmembrane region" description="Helical" evidence="1">
    <location>
        <begin position="49"/>
        <end position="70"/>
    </location>
</feature>
<evidence type="ECO:0000313" key="3">
    <source>
        <dbReference type="Proteomes" id="UP000184212"/>
    </source>
</evidence>
<feature type="transmembrane region" description="Helical" evidence="1">
    <location>
        <begin position="106"/>
        <end position="125"/>
    </location>
</feature>
<dbReference type="STRING" id="947013.SAMN04488109_2046"/>
<name>A0A1M5N0W1_9BACT</name>
<accession>A0A1M5N0W1</accession>
<dbReference type="Proteomes" id="UP000184212">
    <property type="component" value="Unassembled WGS sequence"/>
</dbReference>
<keyword evidence="1" id="KW-1133">Transmembrane helix</keyword>
<dbReference type="OrthoDB" id="72027at2"/>
<sequence>MKNIAKQTTFWITLLSGLGLLFIGLRFFLDPLVAETDFGINTLTNGDYSFQYIKGARDSFFGLIIVVLLWQKEWRALGLVLLPGAIVPAADFCIVLSQPGFTASHLYPHLTAVIICVACGAYYITHSKKANP</sequence>
<organism evidence="2 3">
    <name type="scientific">Chryseolinea serpens</name>
    <dbReference type="NCBI Taxonomy" id="947013"/>
    <lineage>
        <taxon>Bacteria</taxon>
        <taxon>Pseudomonadati</taxon>
        <taxon>Bacteroidota</taxon>
        <taxon>Cytophagia</taxon>
        <taxon>Cytophagales</taxon>
        <taxon>Fulvivirgaceae</taxon>
        <taxon>Chryseolinea</taxon>
    </lineage>
</organism>
<dbReference type="EMBL" id="FQWQ01000001">
    <property type="protein sequence ID" value="SHG83210.1"/>
    <property type="molecule type" value="Genomic_DNA"/>
</dbReference>
<dbReference type="AlphaFoldDB" id="A0A1M5N0W1"/>
<keyword evidence="1" id="KW-0472">Membrane</keyword>
<dbReference type="InterPro" id="IPR025363">
    <property type="entry name" value="DUF4267"/>
</dbReference>
<keyword evidence="3" id="KW-1185">Reference proteome</keyword>
<evidence type="ECO:0008006" key="4">
    <source>
        <dbReference type="Google" id="ProtNLM"/>
    </source>
</evidence>
<dbReference type="Pfam" id="PF14087">
    <property type="entry name" value="DUF4267"/>
    <property type="match status" value="1"/>
</dbReference>
<protein>
    <recommendedName>
        <fullName evidence="4">DUF4267 domain-containing protein</fullName>
    </recommendedName>
</protein>
<proteinExistence type="predicted"/>
<feature type="transmembrane region" description="Helical" evidence="1">
    <location>
        <begin position="77"/>
        <end position="100"/>
    </location>
</feature>
<evidence type="ECO:0000313" key="2">
    <source>
        <dbReference type="EMBL" id="SHG83210.1"/>
    </source>
</evidence>